<keyword evidence="5 7" id="KW-1133">Transmembrane helix</keyword>
<dbReference type="GO" id="GO:0005789">
    <property type="term" value="C:endoplasmic reticulum membrane"/>
    <property type="evidence" value="ECO:0007669"/>
    <property type="project" value="UniProtKB-SubCell"/>
</dbReference>
<evidence type="ECO:0000313" key="9">
    <source>
        <dbReference type="EMBL" id="OAJ45377.1"/>
    </source>
</evidence>
<keyword evidence="3 7" id="KW-0812">Transmembrane</keyword>
<gene>
    <name evidence="9" type="ORF">BDEG_28520</name>
</gene>
<feature type="transmembrane region" description="Helical" evidence="7">
    <location>
        <begin position="162"/>
        <end position="194"/>
    </location>
</feature>
<evidence type="ECO:0000256" key="4">
    <source>
        <dbReference type="ARBA" id="ARBA00022824"/>
    </source>
</evidence>
<dbReference type="InterPro" id="IPR035952">
    <property type="entry name" value="Rhomboid-like_sf"/>
</dbReference>
<accession>A0A177WZ78</accession>
<comment type="function">
    <text evidence="7">May be involved in the degradation of misfolded endoplasmic reticulum (ER) luminal proteins.</text>
</comment>
<name>A0A177WZ78_BATDL</name>
<reference evidence="9 10" key="1">
    <citation type="submission" date="2006-10" db="EMBL/GenBank/DDBJ databases">
        <title>The Genome Sequence of Batrachochytrium dendrobatidis JEL423.</title>
        <authorList>
            <consortium name="The Broad Institute Genome Sequencing Platform"/>
            <person name="Birren B."/>
            <person name="Lander E."/>
            <person name="Galagan J."/>
            <person name="Cuomo C."/>
            <person name="Devon K."/>
            <person name="Jaffe D."/>
            <person name="Butler J."/>
            <person name="Alvarez P."/>
            <person name="Gnerre S."/>
            <person name="Grabherr M."/>
            <person name="Kleber M."/>
            <person name="Mauceli E."/>
            <person name="Brockman W."/>
            <person name="Young S."/>
            <person name="LaButti K."/>
            <person name="Sykes S."/>
            <person name="DeCaprio D."/>
            <person name="Crawford M."/>
            <person name="Koehrsen M."/>
            <person name="Engels R."/>
            <person name="Montgomery P."/>
            <person name="Pearson M."/>
            <person name="Howarth C."/>
            <person name="Larson L."/>
            <person name="White J."/>
            <person name="O'Leary S."/>
            <person name="Kodira C."/>
            <person name="Zeng Q."/>
            <person name="Yandava C."/>
            <person name="Alvarado L."/>
            <person name="Longcore J."/>
            <person name="James T."/>
        </authorList>
    </citation>
    <scope>NUCLEOTIDE SEQUENCE [LARGE SCALE GENOMIC DNA]</scope>
    <source>
        <strain evidence="9 10">JEL423</strain>
    </source>
</reference>
<feature type="transmembrane region" description="Helical" evidence="7">
    <location>
        <begin position="20"/>
        <end position="44"/>
    </location>
</feature>
<dbReference type="Proteomes" id="UP000077115">
    <property type="component" value="Unassembled WGS sequence"/>
</dbReference>
<comment type="subcellular location">
    <subcellularLocation>
        <location evidence="1 7">Endoplasmic reticulum membrane</location>
        <topology evidence="1 7">Multi-pass membrane protein</topology>
    </subcellularLocation>
</comment>
<evidence type="ECO:0000256" key="5">
    <source>
        <dbReference type="ARBA" id="ARBA00022989"/>
    </source>
</evidence>
<dbReference type="GO" id="GO:0006950">
    <property type="term" value="P:response to stress"/>
    <property type="evidence" value="ECO:0007669"/>
    <property type="project" value="UniProtKB-ARBA"/>
</dbReference>
<proteinExistence type="inferred from homology"/>
<feature type="transmembrane region" description="Helical" evidence="7">
    <location>
        <begin position="65"/>
        <end position="86"/>
    </location>
</feature>
<evidence type="ECO:0000256" key="8">
    <source>
        <dbReference type="SAM" id="MobiDB-lite"/>
    </source>
</evidence>
<evidence type="ECO:0000256" key="6">
    <source>
        <dbReference type="ARBA" id="ARBA00023136"/>
    </source>
</evidence>
<reference evidence="9 10" key="2">
    <citation type="submission" date="2016-05" db="EMBL/GenBank/DDBJ databases">
        <title>Lineage-specific infection strategies underlie the spectrum of fungal disease in amphibians.</title>
        <authorList>
            <person name="Cuomo C.A."/>
            <person name="Farrer R.A."/>
            <person name="James T."/>
            <person name="Longcore J."/>
            <person name="Birren B."/>
        </authorList>
    </citation>
    <scope>NUCLEOTIDE SEQUENCE [LARGE SCALE GENOMIC DNA]</scope>
    <source>
        <strain evidence="9 10">JEL423</strain>
    </source>
</reference>
<dbReference type="SUPFAM" id="SSF144091">
    <property type="entry name" value="Rhomboid-like"/>
    <property type="match status" value="1"/>
</dbReference>
<dbReference type="OrthoDB" id="1716531at2759"/>
<dbReference type="AlphaFoldDB" id="A0A177WZ78"/>
<dbReference type="InterPro" id="IPR007599">
    <property type="entry name" value="DER1"/>
</dbReference>
<keyword evidence="4 7" id="KW-0256">Endoplasmic reticulum</keyword>
<dbReference type="Pfam" id="PF04511">
    <property type="entry name" value="DER1"/>
    <property type="match status" value="1"/>
</dbReference>
<evidence type="ECO:0000313" key="10">
    <source>
        <dbReference type="Proteomes" id="UP000077115"/>
    </source>
</evidence>
<evidence type="ECO:0000256" key="3">
    <source>
        <dbReference type="ARBA" id="ARBA00022692"/>
    </source>
</evidence>
<evidence type="ECO:0000256" key="2">
    <source>
        <dbReference type="ARBA" id="ARBA00008917"/>
    </source>
</evidence>
<feature type="transmembrane region" description="Helical" evidence="7">
    <location>
        <begin position="106"/>
        <end position="124"/>
    </location>
</feature>
<dbReference type="EMBL" id="DS022316">
    <property type="protein sequence ID" value="OAJ45377.1"/>
    <property type="molecule type" value="Genomic_DNA"/>
</dbReference>
<comment type="similarity">
    <text evidence="2 7">Belongs to the derlin family.</text>
</comment>
<keyword evidence="6 7" id="KW-0472">Membrane</keyword>
<dbReference type="STRING" id="403673.A0A177WZ78"/>
<feature type="region of interest" description="Disordered" evidence="8">
    <location>
        <begin position="240"/>
        <end position="264"/>
    </location>
</feature>
<dbReference type="PANTHER" id="PTHR11009">
    <property type="entry name" value="DER1-LIKE PROTEIN, DERLIN"/>
    <property type="match status" value="1"/>
</dbReference>
<dbReference type="eggNOG" id="KOG0858">
    <property type="taxonomic scope" value="Eukaryota"/>
</dbReference>
<evidence type="ECO:0000256" key="1">
    <source>
        <dbReference type="ARBA" id="ARBA00004477"/>
    </source>
</evidence>
<feature type="compositionally biased region" description="Polar residues" evidence="8">
    <location>
        <begin position="240"/>
        <end position="252"/>
    </location>
</feature>
<sequence>MADQHRGAPMPGLLEDLRSFVYSIPTVTRYLVFCTFCFSLGAMAGLCKPDQLLLDYYTVFRRFEVWRLFTAHFYCSGQAMIWHLFMLYQNSLSLENDHFASRPADYATFVLFVMGVLDVISYFFEFPILTESFGMAVTYMYAMSKGDAIVTFMFGMQFKAKFLPWVLIVFNMLMGGGYFMSLIGIAVGHLYYFLDVVYPQQSGGNRLLVAPGFISNWFGPPPNVMGTTGNIPNMGNAGRTTAHTTSSGSTRGYTWGAGNRLGSE</sequence>
<organism evidence="9 10">
    <name type="scientific">Batrachochytrium dendrobatidis (strain JEL423)</name>
    <dbReference type="NCBI Taxonomy" id="403673"/>
    <lineage>
        <taxon>Eukaryota</taxon>
        <taxon>Fungi</taxon>
        <taxon>Fungi incertae sedis</taxon>
        <taxon>Chytridiomycota</taxon>
        <taxon>Chytridiomycota incertae sedis</taxon>
        <taxon>Chytridiomycetes</taxon>
        <taxon>Rhizophydiales</taxon>
        <taxon>Rhizophydiales incertae sedis</taxon>
        <taxon>Batrachochytrium</taxon>
    </lineage>
</organism>
<dbReference type="VEuPathDB" id="FungiDB:BDEG_28520"/>
<protein>
    <recommendedName>
        <fullName evidence="7">Derlin</fullName>
    </recommendedName>
</protein>
<evidence type="ECO:0000256" key="7">
    <source>
        <dbReference type="RuleBase" id="RU363059"/>
    </source>
</evidence>